<gene>
    <name evidence="2" type="ORF">ZT3D7_G8771</name>
</gene>
<proteinExistence type="predicted"/>
<organism evidence="2 3">
    <name type="scientific">Zymoseptoria tritici (strain ST99CH_3D7)</name>
    <dbReference type="NCBI Taxonomy" id="1276538"/>
    <lineage>
        <taxon>Eukaryota</taxon>
        <taxon>Fungi</taxon>
        <taxon>Dikarya</taxon>
        <taxon>Ascomycota</taxon>
        <taxon>Pezizomycotina</taxon>
        <taxon>Dothideomycetes</taxon>
        <taxon>Dothideomycetidae</taxon>
        <taxon>Mycosphaerellales</taxon>
        <taxon>Mycosphaerellaceae</taxon>
        <taxon>Zymoseptoria</taxon>
    </lineage>
</organism>
<reference evidence="2 3" key="1">
    <citation type="submission" date="2016-06" db="EMBL/GenBank/DDBJ databases">
        <authorList>
            <person name="Kjaerup R.B."/>
            <person name="Dalgaard T.S."/>
            <person name="Juul-Madsen H.R."/>
        </authorList>
    </citation>
    <scope>NUCLEOTIDE SEQUENCE [LARGE SCALE GENOMIC DNA]</scope>
</reference>
<sequence>MTASTEHSGAWKTYDESQRESIPLPSGTNRQSEWSNAHTSNFLDRSPMCVRHLPTCIMHVACSVQRAGSRKGSRPTTSRPKVYFPPRMNLEESLWHEEKSSDEPRCVADAASWVEYRQAKFGVIASKAAEDTNNARTFR</sequence>
<protein>
    <submittedName>
        <fullName evidence="2">Uncharacterized protein</fullName>
    </submittedName>
</protein>
<dbReference type="AlphaFoldDB" id="A0A1X7S334"/>
<evidence type="ECO:0000313" key="3">
    <source>
        <dbReference type="Proteomes" id="UP000215127"/>
    </source>
</evidence>
<feature type="region of interest" description="Disordered" evidence="1">
    <location>
        <begin position="1"/>
        <end position="35"/>
    </location>
</feature>
<name>A0A1X7S334_ZYMT9</name>
<dbReference type="EMBL" id="LT853699">
    <property type="protein sequence ID" value="SMQ53617.1"/>
    <property type="molecule type" value="Genomic_DNA"/>
</dbReference>
<keyword evidence="3" id="KW-1185">Reference proteome</keyword>
<accession>A0A1X7S334</accession>
<dbReference type="Proteomes" id="UP000215127">
    <property type="component" value="Chromosome 8"/>
</dbReference>
<feature type="compositionally biased region" description="Polar residues" evidence="1">
    <location>
        <begin position="26"/>
        <end position="35"/>
    </location>
</feature>
<evidence type="ECO:0000256" key="1">
    <source>
        <dbReference type="SAM" id="MobiDB-lite"/>
    </source>
</evidence>
<evidence type="ECO:0000313" key="2">
    <source>
        <dbReference type="EMBL" id="SMQ53617.1"/>
    </source>
</evidence>